<name>A0A653DNX2_CALMS</name>
<keyword evidence="3" id="KW-1185">Reference proteome</keyword>
<accession>A0A653DNX2</accession>
<feature type="region of interest" description="Disordered" evidence="1">
    <location>
        <begin position="138"/>
        <end position="179"/>
    </location>
</feature>
<feature type="compositionally biased region" description="Polar residues" evidence="1">
    <location>
        <begin position="168"/>
        <end position="179"/>
    </location>
</feature>
<feature type="compositionally biased region" description="Basic and acidic residues" evidence="1">
    <location>
        <begin position="147"/>
        <end position="161"/>
    </location>
</feature>
<evidence type="ECO:0008006" key="4">
    <source>
        <dbReference type="Google" id="ProtNLM"/>
    </source>
</evidence>
<proteinExistence type="predicted"/>
<sequence>MSHWFSFSRLDMATEDNKTWTIVKFVEDDSVALVPTPWIINTDDCLWPPIPTNKISSVVKSYQINTCWPTHKISAFRNATFDNYDVARKKLSKAEDTSDLNSDYDAPRKRKYVARHLSTSSSSGDEVLKIIKSPPKLIKKRRSSSSKNKEKAAEVTRKLYSGDESESIPGTSETVLESDTAINEQDSRQDEDMHNSNLSCGVVWSTPKTTGTNYKGTKKETCSCCPHHVEYLREILRQIGFLKSRVSDLLHRPAAGEPKNVCTSVLDGLAPCANEADIQHVIEILEEKDTFKTVVAELSNLGGRTTYEFVARCLRTVMTDSLASTYSWLGRRKKNKFCDTIFAKLVLGNNNNNNNKCFICFITIIIV</sequence>
<dbReference type="Proteomes" id="UP000410492">
    <property type="component" value="Unassembled WGS sequence"/>
</dbReference>
<dbReference type="AlphaFoldDB" id="A0A653DNX2"/>
<dbReference type="PANTHER" id="PTHR34153:SF2">
    <property type="entry name" value="SI:CH211-262H13.3-RELATED"/>
    <property type="match status" value="1"/>
</dbReference>
<evidence type="ECO:0000256" key="1">
    <source>
        <dbReference type="SAM" id="MobiDB-lite"/>
    </source>
</evidence>
<dbReference type="PANTHER" id="PTHR34153">
    <property type="entry name" value="SI:CH211-262H13.3-RELATED-RELATED"/>
    <property type="match status" value="1"/>
</dbReference>
<reference evidence="2 3" key="1">
    <citation type="submission" date="2019-01" db="EMBL/GenBank/DDBJ databases">
        <authorList>
            <person name="Sayadi A."/>
        </authorList>
    </citation>
    <scope>NUCLEOTIDE SEQUENCE [LARGE SCALE GENOMIC DNA]</scope>
</reference>
<evidence type="ECO:0000313" key="2">
    <source>
        <dbReference type="EMBL" id="VEN61679.1"/>
    </source>
</evidence>
<organism evidence="2 3">
    <name type="scientific">Callosobruchus maculatus</name>
    <name type="common">Southern cowpea weevil</name>
    <name type="synonym">Pulse bruchid</name>
    <dbReference type="NCBI Taxonomy" id="64391"/>
    <lineage>
        <taxon>Eukaryota</taxon>
        <taxon>Metazoa</taxon>
        <taxon>Ecdysozoa</taxon>
        <taxon>Arthropoda</taxon>
        <taxon>Hexapoda</taxon>
        <taxon>Insecta</taxon>
        <taxon>Pterygota</taxon>
        <taxon>Neoptera</taxon>
        <taxon>Endopterygota</taxon>
        <taxon>Coleoptera</taxon>
        <taxon>Polyphaga</taxon>
        <taxon>Cucujiformia</taxon>
        <taxon>Chrysomeloidea</taxon>
        <taxon>Chrysomelidae</taxon>
        <taxon>Bruchinae</taxon>
        <taxon>Bruchini</taxon>
        <taxon>Callosobruchus</taxon>
    </lineage>
</organism>
<dbReference type="OrthoDB" id="6784356at2759"/>
<dbReference type="EMBL" id="CAACVG010013315">
    <property type="protein sequence ID" value="VEN61679.1"/>
    <property type="molecule type" value="Genomic_DNA"/>
</dbReference>
<protein>
    <recommendedName>
        <fullName evidence="4">DUF4806 domain-containing protein</fullName>
    </recommendedName>
</protein>
<evidence type="ECO:0000313" key="3">
    <source>
        <dbReference type="Proteomes" id="UP000410492"/>
    </source>
</evidence>
<gene>
    <name evidence="2" type="ORF">CALMAC_LOCUS19022</name>
</gene>